<organism evidence="2 3">
    <name type="scientific">Brucella anthropi</name>
    <name type="common">Ochrobactrum anthropi</name>
    <dbReference type="NCBI Taxonomy" id="529"/>
    <lineage>
        <taxon>Bacteria</taxon>
        <taxon>Pseudomonadati</taxon>
        <taxon>Pseudomonadota</taxon>
        <taxon>Alphaproteobacteria</taxon>
        <taxon>Hyphomicrobiales</taxon>
        <taxon>Brucellaceae</taxon>
        <taxon>Brucella/Ochrobactrum group</taxon>
        <taxon>Brucella</taxon>
    </lineage>
</organism>
<accession>A0A6I0DW98</accession>
<dbReference type="EMBL" id="WBWX01000001">
    <property type="protein sequence ID" value="KAB2802707.1"/>
    <property type="molecule type" value="Genomic_DNA"/>
</dbReference>
<evidence type="ECO:0000313" key="2">
    <source>
        <dbReference type="EMBL" id="KAB2802707.1"/>
    </source>
</evidence>
<evidence type="ECO:0000256" key="1">
    <source>
        <dbReference type="SAM" id="MobiDB-lite"/>
    </source>
</evidence>
<evidence type="ECO:0000313" key="3">
    <source>
        <dbReference type="Proteomes" id="UP000441102"/>
    </source>
</evidence>
<proteinExistence type="predicted"/>
<reference evidence="2 3" key="1">
    <citation type="submission" date="2019-09" db="EMBL/GenBank/DDBJ databases">
        <title>Taxonomic organization of the family Brucellaceae based on a phylogenomic approach.</title>
        <authorList>
            <person name="Leclercq S."/>
            <person name="Cloeckaert A."/>
            <person name="Zygmunt M.S."/>
        </authorList>
    </citation>
    <scope>NUCLEOTIDE SEQUENCE [LARGE SCALE GENOMIC DNA]</scope>
    <source>
        <strain evidence="2 3">CCUG 34461</strain>
    </source>
</reference>
<dbReference type="Proteomes" id="UP000441102">
    <property type="component" value="Unassembled WGS sequence"/>
</dbReference>
<comment type="caution">
    <text evidence="2">The sequence shown here is derived from an EMBL/GenBank/DDBJ whole genome shotgun (WGS) entry which is preliminary data.</text>
</comment>
<dbReference type="AlphaFoldDB" id="A0A6I0DW98"/>
<sequence>MLPFQKVAPSKMLDRFASGAATKKETPGAEEQIGRKQRANGTEEKPFPDLERLLHYSIGRKIGIDFQKAQCVDSIV</sequence>
<gene>
    <name evidence="2" type="ORF">F9L06_00605</name>
</gene>
<name>A0A6I0DW98_BRUAN</name>
<feature type="region of interest" description="Disordered" evidence="1">
    <location>
        <begin position="15"/>
        <end position="46"/>
    </location>
</feature>
<protein>
    <submittedName>
        <fullName evidence="2">Uncharacterized protein</fullName>
    </submittedName>
</protein>